<evidence type="ECO:0000313" key="7">
    <source>
        <dbReference type="Proteomes" id="UP001139336"/>
    </source>
</evidence>
<dbReference type="EMBL" id="JAKGSI010000002">
    <property type="protein sequence ID" value="MCF4006542.1"/>
    <property type="molecule type" value="Genomic_DNA"/>
</dbReference>
<dbReference type="InterPro" id="IPR001647">
    <property type="entry name" value="HTH_TetR"/>
</dbReference>
<evidence type="ECO:0000256" key="4">
    <source>
        <dbReference type="PROSITE-ProRule" id="PRU00335"/>
    </source>
</evidence>
<proteinExistence type="predicted"/>
<feature type="DNA-binding region" description="H-T-H motif" evidence="4">
    <location>
        <begin position="29"/>
        <end position="48"/>
    </location>
</feature>
<dbReference type="GO" id="GO:0000976">
    <property type="term" value="F:transcription cis-regulatory region binding"/>
    <property type="evidence" value="ECO:0007669"/>
    <property type="project" value="TreeGrafter"/>
</dbReference>
<gene>
    <name evidence="6" type="ORF">L1O03_05035</name>
</gene>
<reference evidence="6" key="1">
    <citation type="submission" date="2022-01" db="EMBL/GenBank/DDBJ databases">
        <title>Corynebacterium sp. nov isolated from isolated from the feces of the greater white-fronted geese (Anser albifrons) at Poyang Lake, PR China.</title>
        <authorList>
            <person name="Liu Q."/>
        </authorList>
    </citation>
    <scope>NUCLEOTIDE SEQUENCE</scope>
    <source>
        <strain evidence="6">JCM 32435</strain>
    </source>
</reference>
<keyword evidence="3" id="KW-0804">Transcription</keyword>
<keyword evidence="1" id="KW-0805">Transcription regulation</keyword>
<feature type="domain" description="HTH tetR-type" evidence="5">
    <location>
        <begin position="6"/>
        <end position="66"/>
    </location>
</feature>
<keyword evidence="7" id="KW-1185">Reference proteome</keyword>
<dbReference type="PANTHER" id="PTHR30055">
    <property type="entry name" value="HTH-TYPE TRANSCRIPTIONAL REGULATOR RUTR"/>
    <property type="match status" value="1"/>
</dbReference>
<accession>A0A9X1QQF9</accession>
<evidence type="ECO:0000259" key="5">
    <source>
        <dbReference type="PROSITE" id="PS50977"/>
    </source>
</evidence>
<evidence type="ECO:0000256" key="2">
    <source>
        <dbReference type="ARBA" id="ARBA00023125"/>
    </source>
</evidence>
<name>A0A9X1QQF9_9CORY</name>
<dbReference type="Gene3D" id="1.10.357.10">
    <property type="entry name" value="Tetracycline Repressor, domain 2"/>
    <property type="match status" value="1"/>
</dbReference>
<dbReference type="SUPFAM" id="SSF46689">
    <property type="entry name" value="Homeodomain-like"/>
    <property type="match status" value="1"/>
</dbReference>
<keyword evidence="2 4" id="KW-0238">DNA-binding</keyword>
<dbReference type="AlphaFoldDB" id="A0A9X1QQF9"/>
<dbReference type="InterPro" id="IPR036271">
    <property type="entry name" value="Tet_transcr_reg_TetR-rel_C_sf"/>
</dbReference>
<dbReference type="Proteomes" id="UP001139336">
    <property type="component" value="Unassembled WGS sequence"/>
</dbReference>
<sequence length="207" mass="22456">MRADALRRREALIEAACELVRTRHEDSIPLEAIAQRAGVGIATLYRNFPDRISLRHACAAHLFNEAVALLEEARDAMASAPATVVEEAWTDLMWSLVRLGLGAIVPVFVPTDVHELPEDLQAITARVLELLNEVASDAQRAGLLDPEIDGLTVLVGLFTASRPQVEGLNALVPDLEATMVKIYLRGLQPRTPQNPSVEASTPSAHCA</sequence>
<evidence type="ECO:0000256" key="1">
    <source>
        <dbReference type="ARBA" id="ARBA00023015"/>
    </source>
</evidence>
<protein>
    <submittedName>
        <fullName evidence="6">TetR/AcrR family transcriptional regulator</fullName>
    </submittedName>
</protein>
<dbReference type="InterPro" id="IPR009057">
    <property type="entry name" value="Homeodomain-like_sf"/>
</dbReference>
<evidence type="ECO:0000256" key="3">
    <source>
        <dbReference type="ARBA" id="ARBA00023163"/>
    </source>
</evidence>
<organism evidence="6 7">
    <name type="scientific">Corynebacterium uropygiale</name>
    <dbReference type="NCBI Taxonomy" id="1775911"/>
    <lineage>
        <taxon>Bacteria</taxon>
        <taxon>Bacillati</taxon>
        <taxon>Actinomycetota</taxon>
        <taxon>Actinomycetes</taxon>
        <taxon>Mycobacteriales</taxon>
        <taxon>Corynebacteriaceae</taxon>
        <taxon>Corynebacterium</taxon>
    </lineage>
</organism>
<comment type="caution">
    <text evidence="6">The sequence shown here is derived from an EMBL/GenBank/DDBJ whole genome shotgun (WGS) entry which is preliminary data.</text>
</comment>
<dbReference type="PROSITE" id="PS50977">
    <property type="entry name" value="HTH_TETR_2"/>
    <property type="match status" value="1"/>
</dbReference>
<dbReference type="InterPro" id="IPR050109">
    <property type="entry name" value="HTH-type_TetR-like_transc_reg"/>
</dbReference>
<dbReference type="PANTHER" id="PTHR30055:SF234">
    <property type="entry name" value="HTH-TYPE TRANSCRIPTIONAL REGULATOR BETI"/>
    <property type="match status" value="1"/>
</dbReference>
<dbReference type="RefSeq" id="WP_236118335.1">
    <property type="nucleotide sequence ID" value="NZ_JAKGSI010000002.1"/>
</dbReference>
<dbReference type="Pfam" id="PF00440">
    <property type="entry name" value="TetR_N"/>
    <property type="match status" value="1"/>
</dbReference>
<evidence type="ECO:0000313" key="6">
    <source>
        <dbReference type="EMBL" id="MCF4006542.1"/>
    </source>
</evidence>
<dbReference type="GO" id="GO:0003700">
    <property type="term" value="F:DNA-binding transcription factor activity"/>
    <property type="evidence" value="ECO:0007669"/>
    <property type="project" value="TreeGrafter"/>
</dbReference>
<dbReference type="SUPFAM" id="SSF48498">
    <property type="entry name" value="Tetracyclin repressor-like, C-terminal domain"/>
    <property type="match status" value="1"/>
</dbReference>